<organism evidence="2 3">
    <name type="scientific">Oedothorax gibbosus</name>
    <dbReference type="NCBI Taxonomy" id="931172"/>
    <lineage>
        <taxon>Eukaryota</taxon>
        <taxon>Metazoa</taxon>
        <taxon>Ecdysozoa</taxon>
        <taxon>Arthropoda</taxon>
        <taxon>Chelicerata</taxon>
        <taxon>Arachnida</taxon>
        <taxon>Araneae</taxon>
        <taxon>Araneomorphae</taxon>
        <taxon>Entelegynae</taxon>
        <taxon>Araneoidea</taxon>
        <taxon>Linyphiidae</taxon>
        <taxon>Erigoninae</taxon>
        <taxon>Oedothorax</taxon>
    </lineage>
</organism>
<protein>
    <recommendedName>
        <fullName evidence="4">Gustatory receptor</fullName>
    </recommendedName>
</protein>
<dbReference type="GO" id="GO:0008527">
    <property type="term" value="F:taste receptor activity"/>
    <property type="evidence" value="ECO:0007669"/>
    <property type="project" value="InterPro"/>
</dbReference>
<evidence type="ECO:0000313" key="3">
    <source>
        <dbReference type="Proteomes" id="UP000827092"/>
    </source>
</evidence>
<feature type="transmembrane region" description="Helical" evidence="1">
    <location>
        <begin position="21"/>
        <end position="44"/>
    </location>
</feature>
<accession>A0AAV6VAT5</accession>
<keyword evidence="1" id="KW-0472">Membrane</keyword>
<name>A0AAV6VAT5_9ARAC</name>
<evidence type="ECO:0008006" key="4">
    <source>
        <dbReference type="Google" id="ProtNLM"/>
    </source>
</evidence>
<keyword evidence="1" id="KW-0812">Transmembrane</keyword>
<comment type="caution">
    <text evidence="2">The sequence shown here is derived from an EMBL/GenBank/DDBJ whole genome shotgun (WGS) entry which is preliminary data.</text>
</comment>
<sequence length="259" mass="29747">MSCSIVGCYAAYENIKFDTWFVAYCFYTVFYCFMTIFYMFWVAGQVPIETANFRESFCEKIETRSLYGFSSGDSKSCHHISFLFQNLTKKVEEFPNEDFVQSVQMDIVRSKIKIQNIFEDVQTLFSLPSLLISIACFGFGVGIIGNVVLHNWKTVKLFVLYDSFYSLLMNFGPLVAVFWTAGRVPIEAKKFQDAFCKKIEYRMAFGIAIENQQIDKSLFDTSDLVLSGVNVIFYRRSLVLGFVGNILTYTILLVNTNDC</sequence>
<dbReference type="InterPro" id="IPR009318">
    <property type="entry name" value="Gustatory_rcpt"/>
</dbReference>
<evidence type="ECO:0000256" key="1">
    <source>
        <dbReference type="SAM" id="Phobius"/>
    </source>
</evidence>
<keyword evidence="1" id="KW-1133">Transmembrane helix</keyword>
<proteinExistence type="predicted"/>
<dbReference type="GO" id="GO:0016020">
    <property type="term" value="C:membrane"/>
    <property type="evidence" value="ECO:0007669"/>
    <property type="project" value="InterPro"/>
</dbReference>
<dbReference type="AlphaFoldDB" id="A0AAV6VAT5"/>
<dbReference type="Proteomes" id="UP000827092">
    <property type="component" value="Unassembled WGS sequence"/>
</dbReference>
<feature type="transmembrane region" description="Helical" evidence="1">
    <location>
        <begin position="164"/>
        <end position="182"/>
    </location>
</feature>
<evidence type="ECO:0000313" key="2">
    <source>
        <dbReference type="EMBL" id="KAG8193055.1"/>
    </source>
</evidence>
<feature type="transmembrane region" description="Helical" evidence="1">
    <location>
        <begin position="123"/>
        <end position="144"/>
    </location>
</feature>
<dbReference type="Pfam" id="PF06151">
    <property type="entry name" value="Trehalose_recp"/>
    <property type="match status" value="1"/>
</dbReference>
<gene>
    <name evidence="2" type="ORF">JTE90_028167</name>
</gene>
<dbReference type="EMBL" id="JAFNEN010000132">
    <property type="protein sequence ID" value="KAG8193055.1"/>
    <property type="molecule type" value="Genomic_DNA"/>
</dbReference>
<keyword evidence="3" id="KW-1185">Reference proteome</keyword>
<reference evidence="2 3" key="1">
    <citation type="journal article" date="2022" name="Nat. Ecol. Evol.">
        <title>A masculinizing supergene underlies an exaggerated male reproductive morph in a spider.</title>
        <authorList>
            <person name="Hendrickx F."/>
            <person name="De Corte Z."/>
            <person name="Sonet G."/>
            <person name="Van Belleghem S.M."/>
            <person name="Kostlbacher S."/>
            <person name="Vangestel C."/>
        </authorList>
    </citation>
    <scope>NUCLEOTIDE SEQUENCE [LARGE SCALE GENOMIC DNA]</scope>
    <source>
        <strain evidence="2">W744_W776</strain>
    </source>
</reference>